<dbReference type="Proteomes" id="UP000664915">
    <property type="component" value="Segment"/>
</dbReference>
<sequence length="195" mass="23340">MSISQGLVMDADEEPGFEILHLSFRKKESEAFSGAPINYYIGNIVFRLTDESAVGRMQYYLEENEKLRVAPDEDLLNSYYEDLHFDFDSDDEEGVVDKEDGQKYYPVNIINKSGIKEEDVFIYAYRRNMMPLHDFIQYHEKFDVYQMREYFQDTPVVRGIIQYLQDMKDGKENPSRTVYYEQFLNTLENLCWWWD</sequence>
<proteinExistence type="predicted"/>
<name>A0A879R400_9CAUD</name>
<evidence type="ECO:0000313" key="1">
    <source>
        <dbReference type="EMBL" id="QPX48085.1"/>
    </source>
</evidence>
<keyword evidence="2" id="KW-1185">Reference proteome</keyword>
<dbReference type="GeneID" id="77946290"/>
<protein>
    <submittedName>
        <fullName evidence="1">Uncharacterized protein</fullName>
    </submittedName>
</protein>
<dbReference type="KEGG" id="vg:77946290"/>
<dbReference type="RefSeq" id="YP_010670095.1">
    <property type="nucleotide sequence ID" value="NC_070963.1"/>
</dbReference>
<evidence type="ECO:0000313" key="2">
    <source>
        <dbReference type="Proteomes" id="UP000664915"/>
    </source>
</evidence>
<organism evidence="1 2">
    <name type="scientific">Synechococcus phage S-SRM01</name>
    <dbReference type="NCBI Taxonomy" id="2781608"/>
    <lineage>
        <taxon>Viruses</taxon>
        <taxon>Duplodnaviria</taxon>
        <taxon>Heunggongvirae</taxon>
        <taxon>Uroviricota</taxon>
        <taxon>Caudoviricetes</taxon>
        <taxon>Pantevenvirales</taxon>
        <taxon>Kyanoviridae</taxon>
        <taxon>Serangoonvirus</taxon>
        <taxon>Serangoonvirus essarone</taxon>
    </lineage>
</organism>
<reference evidence="1" key="1">
    <citation type="submission" date="2020-09" db="EMBL/GenBank/DDBJ databases">
        <authorList>
            <person name="Zhang D."/>
            <person name="Hatherill J.R."/>
            <person name="Ramirez J.F."/>
            <person name="Edinger B."/>
            <person name="Balarin R."/>
            <person name="Sullivan A."/>
            <person name="Humpal K.M."/>
            <person name="Guseva A."/>
            <person name="Butela K.A."/>
            <person name="Garlena R.A."/>
            <person name="Russell D.A."/>
            <person name="Pope W.H."/>
            <person name="Jacobs-Sera D."/>
            <person name="Hatfull G.F."/>
        </authorList>
    </citation>
    <scope>NUCLEOTIDE SEQUENCE</scope>
</reference>
<dbReference type="EMBL" id="MW015081">
    <property type="protein sequence ID" value="QPX48085.1"/>
    <property type="molecule type" value="Genomic_DNA"/>
</dbReference>
<accession>A0A879R400</accession>